<accession>A0ABR2T366</accession>
<evidence type="ECO:0000313" key="3">
    <source>
        <dbReference type="Proteomes" id="UP001396334"/>
    </source>
</evidence>
<feature type="compositionally biased region" description="Polar residues" evidence="1">
    <location>
        <begin position="1"/>
        <end position="12"/>
    </location>
</feature>
<keyword evidence="3" id="KW-1185">Reference proteome</keyword>
<feature type="region of interest" description="Disordered" evidence="1">
    <location>
        <begin position="1"/>
        <end position="20"/>
    </location>
</feature>
<evidence type="ECO:0000313" key="2">
    <source>
        <dbReference type="EMBL" id="KAK9031642.1"/>
    </source>
</evidence>
<proteinExistence type="predicted"/>
<feature type="region of interest" description="Disordered" evidence="1">
    <location>
        <begin position="72"/>
        <end position="98"/>
    </location>
</feature>
<feature type="compositionally biased region" description="Basic and acidic residues" evidence="1">
    <location>
        <begin position="26"/>
        <end position="40"/>
    </location>
</feature>
<dbReference type="EMBL" id="JBBPBN010000009">
    <property type="protein sequence ID" value="KAK9031642.1"/>
    <property type="molecule type" value="Genomic_DNA"/>
</dbReference>
<reference evidence="2 3" key="1">
    <citation type="journal article" date="2024" name="G3 (Bethesda)">
        <title>Genome assembly of Hibiscus sabdariffa L. provides insights into metabolisms of medicinal natural products.</title>
        <authorList>
            <person name="Kim T."/>
        </authorList>
    </citation>
    <scope>NUCLEOTIDE SEQUENCE [LARGE SCALE GENOMIC DNA]</scope>
    <source>
        <strain evidence="2">TK-2024</strain>
        <tissue evidence="2">Old leaves</tissue>
    </source>
</reference>
<feature type="region of interest" description="Disordered" evidence="1">
    <location>
        <begin position="26"/>
        <end position="45"/>
    </location>
</feature>
<comment type="caution">
    <text evidence="2">The sequence shown here is derived from an EMBL/GenBank/DDBJ whole genome shotgun (WGS) entry which is preliminary data.</text>
</comment>
<sequence>MARISAQSSSINAPRLSDESVIGDHLHDANLGDMNHRSGEDEPSPVIGEVVGTVARSSGMELEAEQLPSRMSDMMENGGSTQGYSVEDSHVSSSHENEPIVEAQNKCQMGAEASRGESNATTTTDMVPEPIRNRYCMLTRSKCGVFKPKAYVASNERNEE</sequence>
<gene>
    <name evidence="2" type="ORF">V6N11_055935</name>
</gene>
<protein>
    <submittedName>
        <fullName evidence="2">Uncharacterized protein</fullName>
    </submittedName>
</protein>
<evidence type="ECO:0000256" key="1">
    <source>
        <dbReference type="SAM" id="MobiDB-lite"/>
    </source>
</evidence>
<feature type="compositionally biased region" description="Basic and acidic residues" evidence="1">
    <location>
        <begin position="87"/>
        <end position="98"/>
    </location>
</feature>
<dbReference type="Proteomes" id="UP001396334">
    <property type="component" value="Unassembled WGS sequence"/>
</dbReference>
<organism evidence="2 3">
    <name type="scientific">Hibiscus sabdariffa</name>
    <name type="common">roselle</name>
    <dbReference type="NCBI Taxonomy" id="183260"/>
    <lineage>
        <taxon>Eukaryota</taxon>
        <taxon>Viridiplantae</taxon>
        <taxon>Streptophyta</taxon>
        <taxon>Embryophyta</taxon>
        <taxon>Tracheophyta</taxon>
        <taxon>Spermatophyta</taxon>
        <taxon>Magnoliopsida</taxon>
        <taxon>eudicotyledons</taxon>
        <taxon>Gunneridae</taxon>
        <taxon>Pentapetalae</taxon>
        <taxon>rosids</taxon>
        <taxon>malvids</taxon>
        <taxon>Malvales</taxon>
        <taxon>Malvaceae</taxon>
        <taxon>Malvoideae</taxon>
        <taxon>Hibiscus</taxon>
    </lineage>
</organism>
<name>A0ABR2T366_9ROSI</name>